<evidence type="ECO:0000313" key="4">
    <source>
        <dbReference type="Proteomes" id="UP000249547"/>
    </source>
</evidence>
<dbReference type="GO" id="GO:0016787">
    <property type="term" value="F:hydrolase activity"/>
    <property type="evidence" value="ECO:0007669"/>
    <property type="project" value="UniProtKB-KW"/>
</dbReference>
<gene>
    <name evidence="3" type="ORF">LX64_01078</name>
</gene>
<dbReference type="Gene3D" id="3.60.15.10">
    <property type="entry name" value="Ribonuclease Z/Hydroxyacylglutathione hydrolase-like"/>
    <property type="match status" value="1"/>
</dbReference>
<proteinExistence type="predicted"/>
<accession>A0A327R3H1</accession>
<protein>
    <submittedName>
        <fullName evidence="3">L-ascorbate metabolism protein UlaG (Beta-lactamase superfamily)</fullName>
    </submittedName>
</protein>
<evidence type="ECO:0000313" key="3">
    <source>
        <dbReference type="EMBL" id="RAJ08427.1"/>
    </source>
</evidence>
<organism evidence="3 4">
    <name type="scientific">Chitinophaga skermanii</name>
    <dbReference type="NCBI Taxonomy" id="331697"/>
    <lineage>
        <taxon>Bacteria</taxon>
        <taxon>Pseudomonadati</taxon>
        <taxon>Bacteroidota</taxon>
        <taxon>Chitinophagia</taxon>
        <taxon>Chitinophagales</taxon>
        <taxon>Chitinophagaceae</taxon>
        <taxon>Chitinophaga</taxon>
    </lineage>
</organism>
<dbReference type="OrthoDB" id="9805728at2"/>
<name>A0A327R3H1_9BACT</name>
<dbReference type="Proteomes" id="UP000249547">
    <property type="component" value="Unassembled WGS sequence"/>
</dbReference>
<dbReference type="InterPro" id="IPR050114">
    <property type="entry name" value="UPF0173_UPF0282_UlaG_hydrolase"/>
</dbReference>
<dbReference type="SUPFAM" id="SSF56281">
    <property type="entry name" value="Metallo-hydrolase/oxidoreductase"/>
    <property type="match status" value="1"/>
</dbReference>
<dbReference type="InterPro" id="IPR036866">
    <property type="entry name" value="RibonucZ/Hydroxyglut_hydro"/>
</dbReference>
<comment type="caution">
    <text evidence="3">The sequence shown here is derived from an EMBL/GenBank/DDBJ whole genome shotgun (WGS) entry which is preliminary data.</text>
</comment>
<sequence>MSRNSIQLVRNATLVIQYAGKKILLDPMFSPKGAFRSFAGIAPNPTIDLTGDAQDYIKGIDLVLVTHTHPDHFDEVAAAVLPKDIPLFHQPADTAFFQEKGFVHAKAIEQAVTWEGITISRTGGQHGSGEILERMGTVSGFVLQAANEPTVYMVGDSIWVEEVQAALQTFQPGIVVVNSGGAAFPGFESAPILMEETQAIQLVKASGQAVVIAVHMESLDHCLTTRASLRAAAEAAGIPVERLIIPQDGETVSLN</sequence>
<keyword evidence="1" id="KW-0378">Hydrolase</keyword>
<dbReference type="EMBL" id="QLLL01000002">
    <property type="protein sequence ID" value="RAJ08427.1"/>
    <property type="molecule type" value="Genomic_DNA"/>
</dbReference>
<evidence type="ECO:0000259" key="2">
    <source>
        <dbReference type="Pfam" id="PF12706"/>
    </source>
</evidence>
<dbReference type="PANTHER" id="PTHR43546">
    <property type="entry name" value="UPF0173 METAL-DEPENDENT HYDROLASE MJ1163-RELATED"/>
    <property type="match status" value="1"/>
</dbReference>
<dbReference type="InterPro" id="IPR001279">
    <property type="entry name" value="Metallo-B-lactamas"/>
</dbReference>
<dbReference type="Pfam" id="PF12706">
    <property type="entry name" value="Lactamase_B_2"/>
    <property type="match status" value="1"/>
</dbReference>
<dbReference type="AlphaFoldDB" id="A0A327R3H1"/>
<reference evidence="3 4" key="1">
    <citation type="submission" date="2018-06" db="EMBL/GenBank/DDBJ databases">
        <title>Genomic Encyclopedia of Archaeal and Bacterial Type Strains, Phase II (KMG-II): from individual species to whole genera.</title>
        <authorList>
            <person name="Goeker M."/>
        </authorList>
    </citation>
    <scope>NUCLEOTIDE SEQUENCE [LARGE SCALE GENOMIC DNA]</scope>
    <source>
        <strain evidence="3 4">DSM 23857</strain>
    </source>
</reference>
<dbReference type="PANTHER" id="PTHR43546:SF9">
    <property type="entry name" value="L-ASCORBATE-6-PHOSPHATE LACTONASE ULAG-RELATED"/>
    <property type="match status" value="1"/>
</dbReference>
<keyword evidence="4" id="KW-1185">Reference proteome</keyword>
<dbReference type="RefSeq" id="WP_111596579.1">
    <property type="nucleotide sequence ID" value="NZ_QLLL01000002.1"/>
</dbReference>
<feature type="domain" description="Metallo-beta-lactamase" evidence="2">
    <location>
        <begin position="22"/>
        <end position="216"/>
    </location>
</feature>
<evidence type="ECO:0000256" key="1">
    <source>
        <dbReference type="ARBA" id="ARBA00022801"/>
    </source>
</evidence>